<name>A0A7N0U6X5_KALFE</name>
<dbReference type="GO" id="GO:0004252">
    <property type="term" value="F:serine-type endopeptidase activity"/>
    <property type="evidence" value="ECO:0007669"/>
    <property type="project" value="InterPro"/>
</dbReference>
<comment type="caution">
    <text evidence="3">Lacks conserved residue(s) required for the propagation of feature annotation.</text>
</comment>
<evidence type="ECO:0000256" key="3">
    <source>
        <dbReference type="PROSITE-ProRule" id="PRU01240"/>
    </source>
</evidence>
<dbReference type="InterPro" id="IPR036852">
    <property type="entry name" value="Peptidase_S8/S53_dom_sf"/>
</dbReference>
<proteinExistence type="inferred from homology"/>
<evidence type="ECO:0000313" key="5">
    <source>
        <dbReference type="EnsemblPlants" id="Kaladp0055s0557.1.v1.1"/>
    </source>
</evidence>
<dbReference type="Gene3D" id="3.40.50.200">
    <property type="entry name" value="Peptidase S8/S53 domain"/>
    <property type="match status" value="1"/>
</dbReference>
<dbReference type="GO" id="GO:0006508">
    <property type="term" value="P:proteolysis"/>
    <property type="evidence" value="ECO:0007669"/>
    <property type="project" value="InterPro"/>
</dbReference>
<evidence type="ECO:0000259" key="4">
    <source>
        <dbReference type="Pfam" id="PF00082"/>
    </source>
</evidence>
<dbReference type="InterPro" id="IPR022398">
    <property type="entry name" value="Peptidase_S8_His-AS"/>
</dbReference>
<dbReference type="InterPro" id="IPR045051">
    <property type="entry name" value="SBT"/>
</dbReference>
<evidence type="ECO:0000256" key="1">
    <source>
        <dbReference type="ARBA" id="ARBA00011073"/>
    </source>
</evidence>
<accession>A0A7N0U6X5</accession>
<dbReference type="EnsemblPlants" id="Kaladp0055s0557.1.v1.1">
    <property type="protein sequence ID" value="Kaladp0055s0557.1.v1.1"/>
    <property type="gene ID" value="Kaladp0055s0557.v1.1"/>
</dbReference>
<reference evidence="5" key="1">
    <citation type="submission" date="2021-01" db="UniProtKB">
        <authorList>
            <consortium name="EnsemblPlants"/>
        </authorList>
    </citation>
    <scope>IDENTIFICATION</scope>
</reference>
<protein>
    <recommendedName>
        <fullName evidence="4">Peptidase S8/S53 domain-containing protein</fullName>
    </recommendedName>
</protein>
<dbReference type="SUPFAM" id="SSF52743">
    <property type="entry name" value="Subtilisin-like"/>
    <property type="match status" value="1"/>
</dbReference>
<dbReference type="Gene3D" id="3.50.30.30">
    <property type="match status" value="1"/>
</dbReference>
<dbReference type="OMA" id="HITVYEV"/>
<dbReference type="PANTHER" id="PTHR10795">
    <property type="entry name" value="PROPROTEIN CONVERTASE SUBTILISIN/KEXIN"/>
    <property type="match status" value="1"/>
</dbReference>
<organism evidence="5 6">
    <name type="scientific">Kalanchoe fedtschenkoi</name>
    <name type="common">Lavender scallops</name>
    <name type="synonym">South American air plant</name>
    <dbReference type="NCBI Taxonomy" id="63787"/>
    <lineage>
        <taxon>Eukaryota</taxon>
        <taxon>Viridiplantae</taxon>
        <taxon>Streptophyta</taxon>
        <taxon>Embryophyta</taxon>
        <taxon>Tracheophyta</taxon>
        <taxon>Spermatophyta</taxon>
        <taxon>Magnoliopsida</taxon>
        <taxon>eudicotyledons</taxon>
        <taxon>Gunneridae</taxon>
        <taxon>Pentapetalae</taxon>
        <taxon>Saxifragales</taxon>
        <taxon>Crassulaceae</taxon>
        <taxon>Kalanchoe</taxon>
    </lineage>
</organism>
<feature type="domain" description="Peptidase S8/S53" evidence="4">
    <location>
        <begin position="15"/>
        <end position="214"/>
    </location>
</feature>
<comment type="similarity">
    <text evidence="1 3">Belongs to the peptidase S8 family.</text>
</comment>
<sequence length="360" mass="39362">MGFHEDVKRSAEEDELIIGVLDDGIWPESESFSDEGLGPPPKRWKGICQTNSFGFKCNNKIIGARFYVPDPALFNLTSDDEVSPRETYPHGSHVASTIAGVPVRGVSVGGLKNGTARGAVPRARIAVYKVCWGNYWRSWCHSILQAMDDALSDGVDIMSLSIGNGRSYDYGLEEISAVAFSAMRRGVLVSVSAGNDGPQEFTVGHASPWLLTVANSFTAGSEFVTYVTLGNGERLKGEMMNLKDSDTQYPLALGWKVTNDTNKTTANMCNPVHLIQELVQGKILLCHDVSTMNFDTTGVAGVIFDYENAIGFAKTYYSYTHYEKPVVVVSGEDFAYLVDYTNNSSDRYISLVSSALYLCV</sequence>
<dbReference type="Pfam" id="PF00082">
    <property type="entry name" value="Peptidase_S8"/>
    <property type="match status" value="1"/>
</dbReference>
<evidence type="ECO:0000256" key="2">
    <source>
        <dbReference type="ARBA" id="ARBA00022729"/>
    </source>
</evidence>
<keyword evidence="2" id="KW-0732">Signal</keyword>
<dbReference type="InterPro" id="IPR000209">
    <property type="entry name" value="Peptidase_S8/S53_dom"/>
</dbReference>
<dbReference type="Proteomes" id="UP000594263">
    <property type="component" value="Unplaced"/>
</dbReference>
<dbReference type="Gramene" id="Kaladp0055s0557.1.v1.1">
    <property type="protein sequence ID" value="Kaladp0055s0557.1.v1.1"/>
    <property type="gene ID" value="Kaladp0055s0557.v1.1"/>
</dbReference>
<keyword evidence="6" id="KW-1185">Reference proteome</keyword>
<dbReference type="PROSITE" id="PS51892">
    <property type="entry name" value="SUBTILASE"/>
    <property type="match status" value="1"/>
</dbReference>
<dbReference type="CDD" id="cd02120">
    <property type="entry name" value="PA_subtilisin_like"/>
    <property type="match status" value="1"/>
</dbReference>
<dbReference type="PROSITE" id="PS00137">
    <property type="entry name" value="SUBTILASE_HIS"/>
    <property type="match status" value="1"/>
</dbReference>
<evidence type="ECO:0000313" key="6">
    <source>
        <dbReference type="Proteomes" id="UP000594263"/>
    </source>
</evidence>
<dbReference type="AlphaFoldDB" id="A0A7N0U6X5"/>